<dbReference type="GO" id="GO:0016301">
    <property type="term" value="F:kinase activity"/>
    <property type="evidence" value="ECO:0007669"/>
    <property type="project" value="UniProtKB-KW"/>
</dbReference>
<dbReference type="Gene3D" id="1.10.472.10">
    <property type="entry name" value="Cyclin-like"/>
    <property type="match status" value="2"/>
</dbReference>
<proteinExistence type="inferred from homology"/>
<evidence type="ECO:0000313" key="4">
    <source>
        <dbReference type="EMBL" id="ORX38608.1"/>
    </source>
</evidence>
<dbReference type="InterPro" id="IPR036915">
    <property type="entry name" value="Cyclin-like_sf"/>
</dbReference>
<dbReference type="FunCoup" id="A0A1Y1UKN5">
    <property type="interactions" value="171"/>
</dbReference>
<dbReference type="AlphaFoldDB" id="A0A1Y1UKN5"/>
<dbReference type="SUPFAM" id="SSF47954">
    <property type="entry name" value="Cyclin-like"/>
    <property type="match status" value="2"/>
</dbReference>
<dbReference type="EMBL" id="NBSH01000004">
    <property type="protein sequence ID" value="ORX38608.1"/>
    <property type="molecule type" value="Genomic_DNA"/>
</dbReference>
<evidence type="ECO:0000313" key="5">
    <source>
        <dbReference type="Proteomes" id="UP000193218"/>
    </source>
</evidence>
<feature type="compositionally biased region" description="Low complexity" evidence="2">
    <location>
        <begin position="125"/>
        <end position="137"/>
    </location>
</feature>
<dbReference type="InterPro" id="IPR013763">
    <property type="entry name" value="Cyclin-like_dom"/>
</dbReference>
<gene>
    <name evidence="4" type="ORF">BD324DRAFT_621570</name>
</gene>
<dbReference type="Pfam" id="PF00134">
    <property type="entry name" value="Cyclin_N"/>
    <property type="match status" value="1"/>
</dbReference>
<evidence type="ECO:0000256" key="2">
    <source>
        <dbReference type="SAM" id="MobiDB-lite"/>
    </source>
</evidence>
<keyword evidence="5" id="KW-1185">Reference proteome</keyword>
<name>A0A1Y1UKN5_9TREE</name>
<comment type="caution">
    <text evidence="4">The sequence shown here is derived from an EMBL/GenBank/DDBJ whole genome shotgun (WGS) entry which is preliminary data.</text>
</comment>
<dbReference type="SMART" id="SM00385">
    <property type="entry name" value="CYCLIN"/>
    <property type="match status" value="2"/>
</dbReference>
<keyword evidence="4" id="KW-0418">Kinase</keyword>
<accession>A0A1Y1UKN5</accession>
<feature type="region of interest" description="Disordered" evidence="2">
    <location>
        <begin position="125"/>
        <end position="162"/>
    </location>
</feature>
<organism evidence="4 5">
    <name type="scientific">Kockovaella imperatae</name>
    <dbReference type="NCBI Taxonomy" id="4999"/>
    <lineage>
        <taxon>Eukaryota</taxon>
        <taxon>Fungi</taxon>
        <taxon>Dikarya</taxon>
        <taxon>Basidiomycota</taxon>
        <taxon>Agaricomycotina</taxon>
        <taxon>Tremellomycetes</taxon>
        <taxon>Tremellales</taxon>
        <taxon>Cuniculitremaceae</taxon>
        <taxon>Kockovaella</taxon>
    </lineage>
</organism>
<dbReference type="OrthoDB" id="10264655at2759"/>
<reference evidence="4 5" key="1">
    <citation type="submission" date="2017-03" db="EMBL/GenBank/DDBJ databases">
        <title>Widespread Adenine N6-methylation of Active Genes in Fungi.</title>
        <authorList>
            <consortium name="DOE Joint Genome Institute"/>
            <person name="Mondo S.J."/>
            <person name="Dannebaum R.O."/>
            <person name="Kuo R.C."/>
            <person name="Louie K.B."/>
            <person name="Bewick A.J."/>
            <person name="Labutti K."/>
            <person name="Haridas S."/>
            <person name="Kuo A."/>
            <person name="Salamov A."/>
            <person name="Ahrendt S.R."/>
            <person name="Lau R."/>
            <person name="Bowen B.P."/>
            <person name="Lipzen A."/>
            <person name="Sullivan W."/>
            <person name="Andreopoulos W.B."/>
            <person name="Clum A."/>
            <person name="Lindquist E."/>
            <person name="Daum C."/>
            <person name="Northen T.R."/>
            <person name="Ramamoorthy G."/>
            <person name="Schmitz R.J."/>
            <person name="Gryganskyi A."/>
            <person name="Culley D."/>
            <person name="Magnuson J."/>
            <person name="James T.Y."/>
            <person name="O'Malley M.A."/>
            <person name="Stajich J.E."/>
            <person name="Spatafora J.W."/>
            <person name="Visel A."/>
            <person name="Grigoriev I.V."/>
        </authorList>
    </citation>
    <scope>NUCLEOTIDE SEQUENCE [LARGE SCALE GENOMIC DNA]</scope>
    <source>
        <strain evidence="4 5">NRRL Y-17943</strain>
    </source>
</reference>
<comment type="similarity">
    <text evidence="1">Belongs to the cyclin family.</text>
</comment>
<dbReference type="STRING" id="4999.A0A1Y1UKN5"/>
<dbReference type="PANTHER" id="PTHR10026">
    <property type="entry name" value="CYCLIN"/>
    <property type="match status" value="1"/>
</dbReference>
<keyword evidence="4" id="KW-0808">Transferase</keyword>
<dbReference type="InterPro" id="IPR006671">
    <property type="entry name" value="Cyclin_N"/>
</dbReference>
<dbReference type="GeneID" id="33557204"/>
<dbReference type="Proteomes" id="UP000193218">
    <property type="component" value="Unassembled WGS sequence"/>
</dbReference>
<feature type="domain" description="Cyclin-like" evidence="3">
    <location>
        <begin position="38"/>
        <end position="200"/>
    </location>
</feature>
<dbReference type="RefSeq" id="XP_021872530.1">
    <property type="nucleotide sequence ID" value="XM_022015395.1"/>
</dbReference>
<dbReference type="GO" id="GO:0006357">
    <property type="term" value="P:regulation of transcription by RNA polymerase II"/>
    <property type="evidence" value="ECO:0007669"/>
    <property type="project" value="InterPro"/>
</dbReference>
<protein>
    <submittedName>
        <fullName evidence="4">Putative cyclin-dependent protein kinase regulator</fullName>
    </submittedName>
</protein>
<dbReference type="InParanoid" id="A0A1Y1UKN5"/>
<dbReference type="GO" id="GO:0016538">
    <property type="term" value="F:cyclin-dependent protein serine/threonine kinase regulator activity"/>
    <property type="evidence" value="ECO:0007669"/>
    <property type="project" value="InterPro"/>
</dbReference>
<feature type="domain" description="Cyclin-like" evidence="3">
    <location>
        <begin position="213"/>
        <end position="295"/>
    </location>
</feature>
<evidence type="ECO:0000256" key="1">
    <source>
        <dbReference type="RuleBase" id="RU000383"/>
    </source>
</evidence>
<dbReference type="InterPro" id="IPR043198">
    <property type="entry name" value="Cyclin/Ssn8"/>
</dbReference>
<keyword evidence="1" id="KW-0195">Cyclin</keyword>
<sequence>MAQPPHPLATLAQILTTPSQKDGLPSDVEADLRVVGCMMIQEAGIMLELPQSTIATAQVLLNRFYYVSSMLSFGVNDISISALYLSSKLNETPVRLRDLINTYIFLVARINHLLSLHADQPLASPSTASSSKSASKPWGDEPEPWRIGLGNGQSTAKGKDKAEDQDGIWKGFRFEVPGFHDEVFWDWKDVIVGSEMQILKRLGFNMQVDLPYSHVINYCKILDLVFEPDVAQTCWSILNDALLTPLYAIHQPHTLACASILLSTRLLRIPLPKDWWILFDVEWDDIWSCAGTIMRLWHDWGLGPLRDAGAARGPKSRRDEPREAVHVVWEKAIPGREARWRRAWILSQGRKVVRKWVEGRDKS</sequence>
<evidence type="ECO:0000259" key="3">
    <source>
        <dbReference type="SMART" id="SM00385"/>
    </source>
</evidence>